<organism evidence="2 3">
    <name type="scientific">Romanomermis culicivorax</name>
    <name type="common">Nematode worm</name>
    <dbReference type="NCBI Taxonomy" id="13658"/>
    <lineage>
        <taxon>Eukaryota</taxon>
        <taxon>Metazoa</taxon>
        <taxon>Ecdysozoa</taxon>
        <taxon>Nematoda</taxon>
        <taxon>Enoplea</taxon>
        <taxon>Dorylaimia</taxon>
        <taxon>Mermithida</taxon>
        <taxon>Mermithoidea</taxon>
        <taxon>Mermithidae</taxon>
        <taxon>Romanomermis</taxon>
    </lineage>
</organism>
<feature type="region of interest" description="Disordered" evidence="1">
    <location>
        <begin position="28"/>
        <end position="57"/>
    </location>
</feature>
<evidence type="ECO:0000313" key="2">
    <source>
        <dbReference type="Proteomes" id="UP000887565"/>
    </source>
</evidence>
<dbReference type="AlphaFoldDB" id="A0A915J180"/>
<dbReference type="WBParaSite" id="nRc.2.0.1.t19447-RA">
    <property type="protein sequence ID" value="nRc.2.0.1.t19447-RA"/>
    <property type="gene ID" value="nRc.2.0.1.g19447"/>
</dbReference>
<protein>
    <submittedName>
        <fullName evidence="3">Uncharacterized protein</fullName>
    </submittedName>
</protein>
<proteinExistence type="predicted"/>
<evidence type="ECO:0000313" key="3">
    <source>
        <dbReference type="WBParaSite" id="nRc.2.0.1.t19447-RA"/>
    </source>
</evidence>
<name>A0A915J180_ROMCU</name>
<keyword evidence="2" id="KW-1185">Reference proteome</keyword>
<evidence type="ECO:0000256" key="1">
    <source>
        <dbReference type="SAM" id="MobiDB-lite"/>
    </source>
</evidence>
<sequence>MEERVQRAYNRLKAALTYYLTCAHLHKKRKQPLPSKQELDDRSPATGKSTGTTQPFAITVDAARSTTTTTPAVQETAVKVQTPYWAIRQRLPKTAIIYEESLVREVPCFWRFKCNKGYLNKAFTVELLPQKLSK</sequence>
<accession>A0A915J180</accession>
<feature type="compositionally biased region" description="Polar residues" evidence="1">
    <location>
        <begin position="46"/>
        <end position="56"/>
    </location>
</feature>
<reference evidence="3" key="1">
    <citation type="submission" date="2022-11" db="UniProtKB">
        <authorList>
            <consortium name="WormBaseParasite"/>
        </authorList>
    </citation>
    <scope>IDENTIFICATION</scope>
</reference>
<dbReference type="Proteomes" id="UP000887565">
    <property type="component" value="Unplaced"/>
</dbReference>